<evidence type="ECO:0000313" key="1">
    <source>
        <dbReference type="Proteomes" id="UP000887572"/>
    </source>
</evidence>
<organism evidence="1 2">
    <name type="scientific">Globodera rostochiensis</name>
    <name type="common">Golden nematode worm</name>
    <name type="synonym">Heterodera rostochiensis</name>
    <dbReference type="NCBI Taxonomy" id="31243"/>
    <lineage>
        <taxon>Eukaryota</taxon>
        <taxon>Metazoa</taxon>
        <taxon>Ecdysozoa</taxon>
        <taxon>Nematoda</taxon>
        <taxon>Chromadorea</taxon>
        <taxon>Rhabditida</taxon>
        <taxon>Tylenchina</taxon>
        <taxon>Tylenchomorpha</taxon>
        <taxon>Tylenchoidea</taxon>
        <taxon>Heteroderidae</taxon>
        <taxon>Heteroderinae</taxon>
        <taxon>Globodera</taxon>
    </lineage>
</organism>
<evidence type="ECO:0000313" key="2">
    <source>
        <dbReference type="WBParaSite" id="Gr19_v10_g1087.t1"/>
    </source>
</evidence>
<protein>
    <submittedName>
        <fullName evidence="2">Uncharacterized protein</fullName>
    </submittedName>
</protein>
<keyword evidence="1" id="KW-1185">Reference proteome</keyword>
<dbReference type="WBParaSite" id="Gr19_v10_g1087.t1">
    <property type="protein sequence ID" value="Gr19_v10_g1087.t1"/>
    <property type="gene ID" value="Gr19_v10_g1087"/>
</dbReference>
<dbReference type="AlphaFoldDB" id="A0A914GS20"/>
<accession>A0A914GS20</accession>
<sequence>MDAIWPLPFDLVGGGILTFNGGRAGGQINAFGALSGSWAWEVNTCWLVDWLVKPATIGKQQQSEEPKLPEHNSLSVKCPLSTDHKFTKLSTSTTTVIPPAITSARICGAMRTVCSPTDGRTGGRSLLLALEMLINFNA</sequence>
<proteinExistence type="predicted"/>
<reference evidence="2" key="1">
    <citation type="submission" date="2022-11" db="UniProtKB">
        <authorList>
            <consortium name="WormBaseParasite"/>
        </authorList>
    </citation>
    <scope>IDENTIFICATION</scope>
</reference>
<name>A0A914GS20_GLORO</name>
<dbReference type="Proteomes" id="UP000887572">
    <property type="component" value="Unplaced"/>
</dbReference>